<dbReference type="AlphaFoldDB" id="A0A426ZLD2"/>
<reference evidence="2 3" key="1">
    <citation type="journal article" date="2014" name="Agronomy (Basel)">
        <title>A Draft Genome Sequence for Ensete ventricosum, the Drought-Tolerant Tree Against Hunger.</title>
        <authorList>
            <person name="Harrison J."/>
            <person name="Moore K.A."/>
            <person name="Paszkiewicz K."/>
            <person name="Jones T."/>
            <person name="Grant M."/>
            <person name="Ambacheew D."/>
            <person name="Muzemil S."/>
            <person name="Studholme D.J."/>
        </authorList>
    </citation>
    <scope>NUCLEOTIDE SEQUENCE [LARGE SCALE GENOMIC DNA]</scope>
</reference>
<comment type="caution">
    <text evidence="2">The sequence shown here is derived from an EMBL/GenBank/DDBJ whole genome shotgun (WGS) entry which is preliminary data.</text>
</comment>
<evidence type="ECO:0000256" key="1">
    <source>
        <dbReference type="SAM" id="MobiDB-lite"/>
    </source>
</evidence>
<sequence>QSERPNLVPRQVGPKLEGPLPSNQHSLRKDLHISHNGGKTATENMAHIKFMKILSIRSACHLAGMITCIR</sequence>
<gene>
    <name evidence="2" type="ORF">B296_00007204</name>
</gene>
<evidence type="ECO:0000313" key="2">
    <source>
        <dbReference type="EMBL" id="RRT64812.1"/>
    </source>
</evidence>
<feature type="region of interest" description="Disordered" evidence="1">
    <location>
        <begin position="1"/>
        <end position="29"/>
    </location>
</feature>
<dbReference type="EMBL" id="AMZH03006043">
    <property type="protein sequence ID" value="RRT64812.1"/>
    <property type="molecule type" value="Genomic_DNA"/>
</dbReference>
<protein>
    <submittedName>
        <fullName evidence="2">Uncharacterized protein</fullName>
    </submittedName>
</protein>
<name>A0A426ZLD2_ENSVE</name>
<proteinExistence type="predicted"/>
<accession>A0A426ZLD2</accession>
<evidence type="ECO:0000313" key="3">
    <source>
        <dbReference type="Proteomes" id="UP000287651"/>
    </source>
</evidence>
<dbReference type="Proteomes" id="UP000287651">
    <property type="component" value="Unassembled WGS sequence"/>
</dbReference>
<organism evidence="2 3">
    <name type="scientific">Ensete ventricosum</name>
    <name type="common">Abyssinian banana</name>
    <name type="synonym">Musa ensete</name>
    <dbReference type="NCBI Taxonomy" id="4639"/>
    <lineage>
        <taxon>Eukaryota</taxon>
        <taxon>Viridiplantae</taxon>
        <taxon>Streptophyta</taxon>
        <taxon>Embryophyta</taxon>
        <taxon>Tracheophyta</taxon>
        <taxon>Spermatophyta</taxon>
        <taxon>Magnoliopsida</taxon>
        <taxon>Liliopsida</taxon>
        <taxon>Zingiberales</taxon>
        <taxon>Musaceae</taxon>
        <taxon>Ensete</taxon>
    </lineage>
</organism>
<feature type="non-terminal residue" evidence="2">
    <location>
        <position position="1"/>
    </location>
</feature>